<name>A0A7W9BES7_9SPHN</name>
<organism evidence="1 2">
    <name type="scientific">Sphingomonas aerophila</name>
    <dbReference type="NCBI Taxonomy" id="1344948"/>
    <lineage>
        <taxon>Bacteria</taxon>
        <taxon>Pseudomonadati</taxon>
        <taxon>Pseudomonadota</taxon>
        <taxon>Alphaproteobacteria</taxon>
        <taxon>Sphingomonadales</taxon>
        <taxon>Sphingomonadaceae</taxon>
        <taxon>Sphingomonas</taxon>
    </lineage>
</organism>
<dbReference type="Proteomes" id="UP000546200">
    <property type="component" value="Unassembled WGS sequence"/>
</dbReference>
<reference evidence="1 2" key="1">
    <citation type="submission" date="2020-08" db="EMBL/GenBank/DDBJ databases">
        <title>Genomic Encyclopedia of Type Strains, Phase IV (KMG-IV): sequencing the most valuable type-strain genomes for metagenomic binning, comparative biology and taxonomic classification.</title>
        <authorList>
            <person name="Goeker M."/>
        </authorList>
    </citation>
    <scope>NUCLEOTIDE SEQUENCE [LARGE SCALE GENOMIC DNA]</scope>
    <source>
        <strain evidence="1 2">DSM 100044</strain>
    </source>
</reference>
<dbReference type="Gene3D" id="3.30.2220.20">
    <property type="entry name" value="Phage tail assembly chaperone gp13-like"/>
    <property type="match status" value="1"/>
</dbReference>
<comment type="caution">
    <text evidence="1">The sequence shown here is derived from an EMBL/GenBank/DDBJ whole genome shotgun (WGS) entry which is preliminary data.</text>
</comment>
<protein>
    <submittedName>
        <fullName evidence="1">Uncharacterized protein</fullName>
    </submittedName>
</protein>
<sequence length="141" mass="16072">MTKLFSRADFLAAKLPSVDVLVPELGEGALARIQQLSVQGRISYLERIRRYREAVNAYEDDQDAPVEERKNLQEPEFLDVSLLALVYSIVDENGDLLFTEADFPEMNRWAHAAVERMYSEMINLNEIRRSVPAAVEAEKKG</sequence>
<keyword evidence="2" id="KW-1185">Reference proteome</keyword>
<gene>
    <name evidence="1" type="ORF">FHS94_002705</name>
</gene>
<dbReference type="AlphaFoldDB" id="A0A7W9BES7"/>
<dbReference type="RefSeq" id="WP_184058588.1">
    <property type="nucleotide sequence ID" value="NZ_JACIJK010000008.1"/>
</dbReference>
<evidence type="ECO:0000313" key="1">
    <source>
        <dbReference type="EMBL" id="MBB5715848.1"/>
    </source>
</evidence>
<dbReference type="EMBL" id="JACIJK010000008">
    <property type="protein sequence ID" value="MBB5715848.1"/>
    <property type="molecule type" value="Genomic_DNA"/>
</dbReference>
<dbReference type="InterPro" id="IPR038556">
    <property type="entry name" value="TAC_Gp13-like_sf"/>
</dbReference>
<proteinExistence type="predicted"/>
<accession>A0A7W9BES7</accession>
<evidence type="ECO:0000313" key="2">
    <source>
        <dbReference type="Proteomes" id="UP000546200"/>
    </source>
</evidence>